<keyword evidence="3" id="KW-1185">Reference proteome</keyword>
<evidence type="ECO:0000313" key="3">
    <source>
        <dbReference type="Proteomes" id="UP000234323"/>
    </source>
</evidence>
<gene>
    <name evidence="2" type="ORF">RhiirA4_484946</name>
</gene>
<proteinExistence type="predicted"/>
<dbReference type="Proteomes" id="UP000234323">
    <property type="component" value="Unassembled WGS sequence"/>
</dbReference>
<organism evidence="2 3">
    <name type="scientific">Rhizophagus irregularis</name>
    <dbReference type="NCBI Taxonomy" id="588596"/>
    <lineage>
        <taxon>Eukaryota</taxon>
        <taxon>Fungi</taxon>
        <taxon>Fungi incertae sedis</taxon>
        <taxon>Mucoromycota</taxon>
        <taxon>Glomeromycotina</taxon>
        <taxon>Glomeromycetes</taxon>
        <taxon>Glomerales</taxon>
        <taxon>Glomeraceae</taxon>
        <taxon>Rhizophagus</taxon>
    </lineage>
</organism>
<comment type="caution">
    <text evidence="2">The sequence shown here is derived from an EMBL/GenBank/DDBJ whole genome shotgun (WGS) entry which is preliminary data.</text>
</comment>
<sequence length="221" mass="25281">MEDSRNIKITEDKFPSGTGDEHNFLLKTYHNYIHFCESLCSSFFTGQDTEVQRNIIRSNFGLTNGDIATWEERALRYNMTPESFTFFLHISMSSAMDGFKARRQELEDIVGHVSKHREKSSKNSKKDKKKKKSKKSQRHSVNFSDDDDESDDYLSKIDKMSKDADTEIEYSSDDRDPYINRPIATASGSNMEVDHSDTICTTSKSVAQSDIVKPQSQSSGW</sequence>
<feature type="compositionally biased region" description="Basic residues" evidence="1">
    <location>
        <begin position="113"/>
        <end position="138"/>
    </location>
</feature>
<evidence type="ECO:0000256" key="1">
    <source>
        <dbReference type="SAM" id="MobiDB-lite"/>
    </source>
</evidence>
<feature type="region of interest" description="Disordered" evidence="1">
    <location>
        <begin position="111"/>
        <end position="152"/>
    </location>
</feature>
<dbReference type="VEuPathDB" id="FungiDB:RhiirA1_468568"/>
<dbReference type="EMBL" id="LLXI01004616">
    <property type="protein sequence ID" value="PKY60802.1"/>
    <property type="molecule type" value="Genomic_DNA"/>
</dbReference>
<reference evidence="2 3" key="1">
    <citation type="submission" date="2015-10" db="EMBL/GenBank/DDBJ databases">
        <title>Genome analyses suggest a sexual origin of heterokaryosis in a supposedly ancient asexual fungus.</title>
        <authorList>
            <person name="Ropars J."/>
            <person name="Sedzielewska K."/>
            <person name="Noel J."/>
            <person name="Charron P."/>
            <person name="Farinelli L."/>
            <person name="Marton T."/>
            <person name="Kruger M."/>
            <person name="Pelin A."/>
            <person name="Brachmann A."/>
            <person name="Corradi N."/>
        </authorList>
    </citation>
    <scope>NUCLEOTIDE SEQUENCE [LARGE SCALE GENOMIC DNA]</scope>
    <source>
        <strain evidence="2 3">A4</strain>
    </source>
</reference>
<dbReference type="VEuPathDB" id="FungiDB:RhiirFUN_000822"/>
<dbReference type="VEuPathDB" id="FungiDB:FUN_022582"/>
<evidence type="ECO:0000313" key="2">
    <source>
        <dbReference type="EMBL" id="PKY60802.1"/>
    </source>
</evidence>
<protein>
    <submittedName>
        <fullName evidence="2">Uncharacterized protein</fullName>
    </submittedName>
</protein>
<feature type="region of interest" description="Disordered" evidence="1">
    <location>
        <begin position="164"/>
        <end position="195"/>
    </location>
</feature>
<accession>A0A2I1HPK4</accession>
<name>A0A2I1HPK4_9GLOM</name>
<dbReference type="AlphaFoldDB" id="A0A2I1HPK4"/>